<dbReference type="CDD" id="cd00078">
    <property type="entry name" value="HECTc"/>
    <property type="match status" value="1"/>
</dbReference>
<dbReference type="InterPro" id="IPR035983">
    <property type="entry name" value="Hect_E3_ubiquitin_ligase"/>
</dbReference>
<evidence type="ECO:0000256" key="4">
    <source>
        <dbReference type="ARBA" id="ARBA00022679"/>
    </source>
</evidence>
<evidence type="ECO:0000256" key="6">
    <source>
        <dbReference type="PROSITE-ProRule" id="PRU00104"/>
    </source>
</evidence>
<dbReference type="GO" id="GO:0061630">
    <property type="term" value="F:ubiquitin protein ligase activity"/>
    <property type="evidence" value="ECO:0007669"/>
    <property type="project" value="UniProtKB-EC"/>
</dbReference>
<evidence type="ECO:0000256" key="5">
    <source>
        <dbReference type="ARBA" id="ARBA00022786"/>
    </source>
</evidence>
<dbReference type="SUPFAM" id="SSF56204">
    <property type="entry name" value="Hect, E3 ligase catalytic domain"/>
    <property type="match status" value="1"/>
</dbReference>
<dbReference type="OrthoDB" id="423283at2759"/>
<dbReference type="EMBL" id="KV454014">
    <property type="protein sequence ID" value="ODV95208.1"/>
    <property type="molecule type" value="Genomic_DNA"/>
</dbReference>
<dbReference type="SUPFAM" id="SSF48371">
    <property type="entry name" value="ARM repeat"/>
    <property type="match status" value="1"/>
</dbReference>
<dbReference type="SMART" id="SM00119">
    <property type="entry name" value="HECTc"/>
    <property type="match status" value="1"/>
</dbReference>
<sequence length="1699" mass="191352">MNDDEQEQEQEQEEYEDQEDAQDNSDYDDDEDEDEEEEEEEDEEDDEDATLARLSEHYKSSRSASYVMDRDDEEEEEDDDDEEEEEDEQAQRSSTSYDADGDYDSDGDELMRSVDGGSQRQARQMRRRRDSANNTSGEASTGGVGAGTAAGSALGVAGLSGGAPNPLTENLGRMFPEALGLFGGGGGFGDNGMRISALVDGLRRRDSSFLVLENLNELSERILMMNGISAERYLPVYRLSQNLVDILQETAFQEDLELQLVTCRCMYNLLAVNVEFTNELVCCGALEALQSKLFEISYIDLAEQALQTLEMMSRVRGRDIMRKNCLSAVLQYLDFFTIHAQRKALITTANSCQSIDLDSFEKVKEIFPTIEGVACEYSDSISVENAWLSISRIIQSFRRKPEFLEELIKPQLLIRLCEILPSSAGKGRNTSTNLLSFSTSLKLLTSLSILANISSKLAIMIIKDCQIGKVINKTFANYDSHSKNDEILSASTSASASASEADLITTTVADKKDVERSINTSSVSIEALMSAPKDLILSFIKLICLLLPYLEENTDSQDFKSPFEVSIGGFYSTTKNEIREKIKEEKTIVYKENFAVFAEFIIDVFPILLSIYSSTVDYNVRRIVLIDLLRIVNLLTKEQLESTILKSNITNLLASVVIQSKSIIRRELSSSISGSDPKLDQVLSSFKNSNKLHPYILLLGSLLLTQHLCNKAPTSFLNEFEREGLLADASELLKTLKSDEEILNNFEEQEKKNRTRRNSVHFDEDFCEAAADNQSSHEEEHESSQEEGDYQYEDGAHHSEDDGEDDPFSMEEDETNSPPPTLRNTSLAFSVNMYRSFDDNAITYDNLSMITLPIILRDLIKVASEIQIQYEKLKASNSSNVALHMMLLEQLSSILSNSSKLVDLGYDDWVDIWKTLSRALGDNVSKLSTISSFELISSGIVELLLSLFKSDIGGEGSVCYKSFQQTFCQRFVREEAGDVPIVLLVNKLQEALTRSESFEIITSGSPNLNSVILSSGSQSNLNNTIATVMAKQIKIRLVSADDNVPENSQQMILAVQAIATFKSIHTFLKNRFETLDQLLRLRDFQRLRSGSGNEVSNFPLAKMSRNQFHIEFLIDGEVVPHETTVYGAIYRSLQKEPNETVDPKLVWTSQPHVIRFREVAGSVPKEEENEEWYPYDTSKEELESMKDSSTINILELLKILFDMNRSYKDSGSSSTLFINYKLTAKLNRQLEELLVVASGTLPGWSVHITRKFPFLFPTETRMFFLRSTSFGYSRLIQQWQMRSNQEDENSNSSNLNSLQLGRPSRHKIRISRKNLLQCAIKVLDLYATIPSLIEIEYVDEVGTGLGPTLEFYANVSKEFSRKKVRLWREDGDQSNEFVNYKTGLFPVPMDDKFSESKNGAKILQLFNILGRFIARALLDSRIIDFAFNPLFFSIAKNFIESDTKKHGYHSKLAALEEVELVDPDLARSLRHLTKYVEQYDKVEKKEAVTVDGCTLEDLSLTFSLPGYPYVELISNGADVPVNSSNLEEFIDKVIDLTIGSGVRCQIHAFVDGFSKVFPYSSMSIFSPEELVTLFGNGAEDWSYETLLSSIHADHGYNIESKSVASLLEIMSEFDKEERRKFLQFLTGSPRLPIGGFKNLRPNLTVVCKRSEDGLKPDDYLPSVMTCANYLKLPDYSSKMVMKKRIVHAFNEGSGAFLLS</sequence>
<evidence type="ECO:0000256" key="3">
    <source>
        <dbReference type="ARBA" id="ARBA00012485"/>
    </source>
</evidence>
<keyword evidence="10" id="KW-1185">Reference proteome</keyword>
<feature type="region of interest" description="Disordered" evidence="7">
    <location>
        <begin position="1"/>
        <end position="146"/>
    </location>
</feature>
<dbReference type="EC" id="2.3.2.26" evidence="3"/>
<dbReference type="PANTHER" id="PTHR45670:SF1">
    <property type="entry name" value="E3 UBIQUITIN-PROTEIN LIGASE HECTD1"/>
    <property type="match status" value="1"/>
</dbReference>
<comment type="catalytic activity">
    <reaction evidence="1">
        <text>S-ubiquitinyl-[E2 ubiquitin-conjugating enzyme]-L-cysteine + [acceptor protein]-L-lysine = [E2 ubiquitin-conjugating enzyme]-L-cysteine + N(6)-ubiquitinyl-[acceptor protein]-L-lysine.</text>
        <dbReference type="EC" id="2.3.2.26"/>
    </reaction>
</comment>
<evidence type="ECO:0000256" key="1">
    <source>
        <dbReference type="ARBA" id="ARBA00000885"/>
    </source>
</evidence>
<reference evidence="10" key="1">
    <citation type="submission" date="2016-05" db="EMBL/GenBank/DDBJ databases">
        <title>Comparative genomics of biotechnologically important yeasts.</title>
        <authorList>
            <consortium name="DOE Joint Genome Institute"/>
            <person name="Riley R."/>
            <person name="Haridas S."/>
            <person name="Wolfe K.H."/>
            <person name="Lopes M.R."/>
            <person name="Hittinger C.T."/>
            <person name="Goker M."/>
            <person name="Salamov A."/>
            <person name="Wisecaver J."/>
            <person name="Long T.M."/>
            <person name="Aerts A.L."/>
            <person name="Barry K."/>
            <person name="Choi C."/>
            <person name="Clum A."/>
            <person name="Coughlan A.Y."/>
            <person name="Deshpande S."/>
            <person name="Douglass A.P."/>
            <person name="Hanson S.J."/>
            <person name="Klenk H.-P."/>
            <person name="Labutti K."/>
            <person name="Lapidus A."/>
            <person name="Lindquist E."/>
            <person name="Lipzen A."/>
            <person name="Meier-Kolthoff J.P."/>
            <person name="Ohm R.A."/>
            <person name="Otillar R.P."/>
            <person name="Pangilinan J."/>
            <person name="Peng Y."/>
            <person name="Rokas A."/>
            <person name="Rosa C.A."/>
            <person name="Scheuner C."/>
            <person name="Sibirny A.A."/>
            <person name="Slot J.C."/>
            <person name="Stielow J.B."/>
            <person name="Sun H."/>
            <person name="Kurtzman C.P."/>
            <person name="Blackwell M."/>
            <person name="Grigoriev I.V."/>
            <person name="Jeffries T.W."/>
        </authorList>
    </citation>
    <scope>NUCLEOTIDE SEQUENCE [LARGE SCALE GENOMIC DNA]</scope>
    <source>
        <strain evidence="10">NRRL Y-2460</strain>
    </source>
</reference>
<gene>
    <name evidence="9" type="ORF">PACTADRAFT_42344</name>
</gene>
<dbReference type="Pfam" id="PF00632">
    <property type="entry name" value="HECT"/>
    <property type="match status" value="1"/>
</dbReference>
<feature type="compositionally biased region" description="Acidic residues" evidence="7">
    <location>
        <begin position="70"/>
        <end position="88"/>
    </location>
</feature>
<evidence type="ECO:0000313" key="10">
    <source>
        <dbReference type="Proteomes" id="UP000094236"/>
    </source>
</evidence>
<dbReference type="Proteomes" id="UP000094236">
    <property type="component" value="Unassembled WGS sequence"/>
</dbReference>
<organism evidence="9 10">
    <name type="scientific">Pachysolen tannophilus NRRL Y-2460</name>
    <dbReference type="NCBI Taxonomy" id="669874"/>
    <lineage>
        <taxon>Eukaryota</taxon>
        <taxon>Fungi</taxon>
        <taxon>Dikarya</taxon>
        <taxon>Ascomycota</taxon>
        <taxon>Saccharomycotina</taxon>
        <taxon>Pichiomycetes</taxon>
        <taxon>Pachysolenaceae</taxon>
        <taxon>Pachysolen</taxon>
    </lineage>
</organism>
<keyword evidence="5 6" id="KW-0833">Ubl conjugation pathway</keyword>
<proteinExistence type="inferred from homology"/>
<evidence type="ECO:0000259" key="8">
    <source>
        <dbReference type="PROSITE" id="PS50237"/>
    </source>
</evidence>
<evidence type="ECO:0000256" key="2">
    <source>
        <dbReference type="ARBA" id="ARBA00006331"/>
    </source>
</evidence>
<feature type="compositionally biased region" description="Basic and acidic residues" evidence="7">
    <location>
        <begin position="775"/>
        <end position="784"/>
    </location>
</feature>
<feature type="compositionally biased region" description="Acidic residues" evidence="7">
    <location>
        <begin position="1"/>
        <end position="49"/>
    </location>
</feature>
<dbReference type="Gene3D" id="3.90.1750.10">
    <property type="entry name" value="Hect, E3 ligase catalytic domains"/>
    <property type="match status" value="1"/>
</dbReference>
<dbReference type="InterPro" id="IPR045322">
    <property type="entry name" value="HECTD1/TRIP12-like"/>
</dbReference>
<comment type="similarity">
    <text evidence="2">Belongs to the UPL family. K-HECT subfamily.</text>
</comment>
<feature type="domain" description="HECT" evidence="8">
    <location>
        <begin position="1346"/>
        <end position="1699"/>
    </location>
</feature>
<accession>A0A1E4TU58</accession>
<dbReference type="STRING" id="669874.A0A1E4TU58"/>
<dbReference type="PROSITE" id="PS50237">
    <property type="entry name" value="HECT"/>
    <property type="match status" value="1"/>
</dbReference>
<dbReference type="Gene3D" id="1.25.10.10">
    <property type="entry name" value="Leucine-rich Repeat Variant"/>
    <property type="match status" value="1"/>
</dbReference>
<dbReference type="InterPro" id="IPR000569">
    <property type="entry name" value="HECT_dom"/>
</dbReference>
<dbReference type="GO" id="GO:0043161">
    <property type="term" value="P:proteasome-mediated ubiquitin-dependent protein catabolic process"/>
    <property type="evidence" value="ECO:0007669"/>
    <property type="project" value="TreeGrafter"/>
</dbReference>
<dbReference type="Gene3D" id="3.30.2410.10">
    <property type="entry name" value="Hect, E3 ligase catalytic domain"/>
    <property type="match status" value="1"/>
</dbReference>
<dbReference type="Gene3D" id="3.30.2160.10">
    <property type="entry name" value="Hect, E3 ligase catalytic domain"/>
    <property type="match status" value="1"/>
</dbReference>
<dbReference type="InterPro" id="IPR016024">
    <property type="entry name" value="ARM-type_fold"/>
</dbReference>
<feature type="active site" description="Glycyl thioester intermediate" evidence="6">
    <location>
        <position position="1666"/>
    </location>
</feature>
<dbReference type="GO" id="GO:0000209">
    <property type="term" value="P:protein polyubiquitination"/>
    <property type="evidence" value="ECO:0007669"/>
    <property type="project" value="TreeGrafter"/>
</dbReference>
<protein>
    <recommendedName>
        <fullName evidence="3">HECT-type E3 ubiquitin transferase</fullName>
        <ecNumber evidence="3">2.3.2.26</ecNumber>
    </recommendedName>
</protein>
<dbReference type="InterPro" id="IPR011989">
    <property type="entry name" value="ARM-like"/>
</dbReference>
<name>A0A1E4TU58_PACTA</name>
<keyword evidence="4" id="KW-0808">Transferase</keyword>
<evidence type="ECO:0000313" key="9">
    <source>
        <dbReference type="EMBL" id="ODV95208.1"/>
    </source>
</evidence>
<dbReference type="PANTHER" id="PTHR45670">
    <property type="entry name" value="E3 UBIQUITIN-PROTEIN LIGASE TRIP12"/>
    <property type="match status" value="1"/>
</dbReference>
<dbReference type="GO" id="GO:0016607">
    <property type="term" value="C:nuclear speck"/>
    <property type="evidence" value="ECO:0007669"/>
    <property type="project" value="TreeGrafter"/>
</dbReference>
<feature type="compositionally biased region" description="Acidic residues" evidence="7">
    <location>
        <begin position="801"/>
        <end position="815"/>
    </location>
</feature>
<feature type="compositionally biased region" description="Acidic residues" evidence="7">
    <location>
        <begin position="99"/>
        <end position="108"/>
    </location>
</feature>
<evidence type="ECO:0000256" key="7">
    <source>
        <dbReference type="SAM" id="MobiDB-lite"/>
    </source>
</evidence>
<feature type="region of interest" description="Disordered" evidence="7">
    <location>
        <begin position="770"/>
        <end position="825"/>
    </location>
</feature>